<accession>A0A9N8ZQ73</accession>
<keyword evidence="2" id="KW-1185">Reference proteome</keyword>
<proteinExistence type="predicted"/>
<sequence length="42" mass="4878">MPFPPSYPPSYPLCRCPPYAYEYDEWARPPCCGFVGLATRFM</sequence>
<evidence type="ECO:0000313" key="2">
    <source>
        <dbReference type="Proteomes" id="UP000789508"/>
    </source>
</evidence>
<dbReference type="Proteomes" id="UP000789508">
    <property type="component" value="Unassembled WGS sequence"/>
</dbReference>
<organism evidence="1 2">
    <name type="scientific">Ambispora leptoticha</name>
    <dbReference type="NCBI Taxonomy" id="144679"/>
    <lineage>
        <taxon>Eukaryota</taxon>
        <taxon>Fungi</taxon>
        <taxon>Fungi incertae sedis</taxon>
        <taxon>Mucoromycota</taxon>
        <taxon>Glomeromycotina</taxon>
        <taxon>Glomeromycetes</taxon>
        <taxon>Archaeosporales</taxon>
        <taxon>Ambisporaceae</taxon>
        <taxon>Ambispora</taxon>
    </lineage>
</organism>
<dbReference type="EMBL" id="CAJVPS010000702">
    <property type="protein sequence ID" value="CAG8504015.1"/>
    <property type="molecule type" value="Genomic_DNA"/>
</dbReference>
<evidence type="ECO:0000313" key="1">
    <source>
        <dbReference type="EMBL" id="CAG8504015.1"/>
    </source>
</evidence>
<comment type="caution">
    <text evidence="1">The sequence shown here is derived from an EMBL/GenBank/DDBJ whole genome shotgun (WGS) entry which is preliminary data.</text>
</comment>
<name>A0A9N8ZQ73_9GLOM</name>
<gene>
    <name evidence="1" type="ORF">ALEPTO_LOCUS3631</name>
</gene>
<dbReference type="AlphaFoldDB" id="A0A9N8ZQ73"/>
<reference evidence="1" key="1">
    <citation type="submission" date="2021-06" db="EMBL/GenBank/DDBJ databases">
        <authorList>
            <person name="Kallberg Y."/>
            <person name="Tangrot J."/>
            <person name="Rosling A."/>
        </authorList>
    </citation>
    <scope>NUCLEOTIDE SEQUENCE</scope>
    <source>
        <strain evidence="1">FL130A</strain>
    </source>
</reference>
<protein>
    <submittedName>
        <fullName evidence="1">13952_t:CDS:1</fullName>
    </submittedName>
</protein>